<comment type="similarity">
    <text evidence="1">Belongs to the enoyl-CoA hydratase/isomerase family.</text>
</comment>
<organism evidence="2 3">
    <name type="scientific">Diaphorina citri</name>
    <name type="common">Asian citrus psyllid</name>
    <dbReference type="NCBI Taxonomy" id="121845"/>
    <lineage>
        <taxon>Eukaryota</taxon>
        <taxon>Metazoa</taxon>
        <taxon>Ecdysozoa</taxon>
        <taxon>Arthropoda</taxon>
        <taxon>Hexapoda</taxon>
        <taxon>Insecta</taxon>
        <taxon>Pterygota</taxon>
        <taxon>Neoptera</taxon>
        <taxon>Paraneoptera</taxon>
        <taxon>Hemiptera</taxon>
        <taxon>Sternorrhyncha</taxon>
        <taxon>Psylloidea</taxon>
        <taxon>Psyllidae</taxon>
        <taxon>Diaphorininae</taxon>
        <taxon>Diaphorina</taxon>
    </lineage>
</organism>
<dbReference type="GeneID" id="103509008"/>
<sequence length="270" mass="30791">MFAYHWLVSSVCTKKILNITLISLNRPDKINAINLKTLDALQENIKRFEDDTESPLAILYGQEGNFCSGFDLHELDENPDTKLFDDFREFLQKPAKKPIIAAITGYAVGQGLDLALWCDLRFVEENVLMGFYNRRFAIPTCDVTIRRLGQMIGTSRTMDMISLGRHITAREALDWGLCNKMVNCGTAVGEAMTRAIQMSKLSQSMLADRATVLSECETCREEWMSERKHYIGISFEKSKTLIRQFIRGEYGHHGSFKNSHITDSLDFLKN</sequence>
<accession>A0A1S3D0N9</accession>
<dbReference type="OMA" id="DLALWCD"/>
<evidence type="ECO:0000256" key="1">
    <source>
        <dbReference type="ARBA" id="ARBA00005254"/>
    </source>
</evidence>
<evidence type="ECO:0000313" key="2">
    <source>
        <dbReference type="Proteomes" id="UP000079169"/>
    </source>
</evidence>
<dbReference type="InterPro" id="IPR001753">
    <property type="entry name" value="Enoyl-CoA_hydra/iso"/>
</dbReference>
<dbReference type="SUPFAM" id="SSF52096">
    <property type="entry name" value="ClpP/crotonase"/>
    <property type="match status" value="1"/>
</dbReference>
<dbReference type="AlphaFoldDB" id="A0A1S3D0N9"/>
<dbReference type="Gene3D" id="3.90.226.10">
    <property type="entry name" value="2-enoyl-CoA Hydratase, Chain A, domain 1"/>
    <property type="match status" value="1"/>
</dbReference>
<evidence type="ECO:0000313" key="3">
    <source>
        <dbReference type="RefSeq" id="XP_008471821.1"/>
    </source>
</evidence>
<name>A0A1S3D0N9_DIACI</name>
<dbReference type="RefSeq" id="XP_008471821.1">
    <property type="nucleotide sequence ID" value="XM_008473599.2"/>
</dbReference>
<dbReference type="CDD" id="cd06558">
    <property type="entry name" value="crotonase-like"/>
    <property type="match status" value="1"/>
</dbReference>
<dbReference type="InterPro" id="IPR029045">
    <property type="entry name" value="ClpP/crotonase-like_dom_sf"/>
</dbReference>
<protein>
    <submittedName>
        <fullName evidence="3">Uncharacterized protein LOC103509008</fullName>
    </submittedName>
</protein>
<proteinExistence type="inferred from homology"/>
<dbReference type="Pfam" id="PF00378">
    <property type="entry name" value="ECH_1"/>
    <property type="match status" value="1"/>
</dbReference>
<keyword evidence="2" id="KW-1185">Reference proteome</keyword>
<reference evidence="3" key="1">
    <citation type="submission" date="2025-08" db="UniProtKB">
        <authorList>
            <consortium name="RefSeq"/>
        </authorList>
    </citation>
    <scope>IDENTIFICATION</scope>
</reference>
<gene>
    <name evidence="3" type="primary">LOC103509008</name>
</gene>
<dbReference type="STRING" id="121845.A0A1S3D0N9"/>
<dbReference type="PaxDb" id="121845-A0A1S3D0N9"/>
<dbReference type="PANTHER" id="PTHR43802">
    <property type="entry name" value="ENOYL-COA HYDRATASE"/>
    <property type="match status" value="1"/>
</dbReference>
<dbReference type="KEGG" id="dci:103509008"/>
<dbReference type="Proteomes" id="UP000079169">
    <property type="component" value="Unplaced"/>
</dbReference>
<dbReference type="PANTHER" id="PTHR43802:SF1">
    <property type="entry name" value="IP11341P-RELATED"/>
    <property type="match status" value="1"/>
</dbReference>